<reference evidence="2 3" key="1">
    <citation type="submission" date="2024-07" db="EMBL/GenBank/DDBJ databases">
        <authorList>
            <person name="Li M."/>
        </authorList>
    </citation>
    <scope>NUCLEOTIDE SEQUENCE [LARGE SCALE GENOMIC DNA]</scope>
    <source>
        <strain evidence="2 3">25A3E</strain>
    </source>
</reference>
<dbReference type="PANTHER" id="PTHR39966:SF1">
    <property type="entry name" value="HEMERYTHRIN-LIKE DOMAIN-CONTAINING PROTEIN"/>
    <property type="match status" value="1"/>
</dbReference>
<dbReference type="EMBL" id="JBFTEG010000002">
    <property type="protein sequence ID" value="MEX6501331.1"/>
    <property type="molecule type" value="Genomic_DNA"/>
</dbReference>
<protein>
    <submittedName>
        <fullName evidence="2">Hemerythrin domain-containing protein</fullName>
    </submittedName>
</protein>
<dbReference type="InterPro" id="IPR012312">
    <property type="entry name" value="Hemerythrin-like"/>
</dbReference>
<evidence type="ECO:0000313" key="3">
    <source>
        <dbReference type="Proteomes" id="UP001560296"/>
    </source>
</evidence>
<sequence length="157" mass="18586">MHPLLEELHAYHHDISATIDQLKKLLGQFKNGSCDAADRERLFKLLESLHGQAESRHHQNEELIREQLLATRAPVHHRVQDIERDHQGFERIAKQLRALEHSSLSPEEIATYVEDYILKYYDHLDSEENIFFPLADEWLSDRQWQAVEQRWQKASPD</sequence>
<proteinExistence type="predicted"/>
<dbReference type="Proteomes" id="UP001560296">
    <property type="component" value="Unassembled WGS sequence"/>
</dbReference>
<keyword evidence="3" id="KW-1185">Reference proteome</keyword>
<accession>A0ABV3YPT9</accession>
<dbReference type="RefSeq" id="WP_369286283.1">
    <property type="nucleotide sequence ID" value="NZ_JBFTEG010000002.1"/>
</dbReference>
<dbReference type="Gene3D" id="1.20.120.520">
    <property type="entry name" value="nmb1532 protein domain like"/>
    <property type="match status" value="1"/>
</dbReference>
<gene>
    <name evidence="2" type="ORF">AB5S05_04590</name>
</gene>
<feature type="domain" description="Hemerythrin-like" evidence="1">
    <location>
        <begin position="5"/>
        <end position="135"/>
    </location>
</feature>
<dbReference type="PANTHER" id="PTHR39966">
    <property type="entry name" value="BLL2471 PROTEIN-RELATED"/>
    <property type="match status" value="1"/>
</dbReference>
<evidence type="ECO:0000259" key="1">
    <source>
        <dbReference type="Pfam" id="PF01814"/>
    </source>
</evidence>
<organism evidence="2 3">
    <name type="scientific">Pseudomonas zhanjiangensis</name>
    <dbReference type="NCBI Taxonomy" id="3239015"/>
    <lineage>
        <taxon>Bacteria</taxon>
        <taxon>Pseudomonadati</taxon>
        <taxon>Pseudomonadota</taxon>
        <taxon>Gammaproteobacteria</taxon>
        <taxon>Pseudomonadales</taxon>
        <taxon>Pseudomonadaceae</taxon>
        <taxon>Pseudomonas</taxon>
    </lineage>
</organism>
<dbReference type="Pfam" id="PF01814">
    <property type="entry name" value="Hemerythrin"/>
    <property type="match status" value="1"/>
</dbReference>
<name>A0ABV3YPT9_9PSED</name>
<evidence type="ECO:0000313" key="2">
    <source>
        <dbReference type="EMBL" id="MEX6501331.1"/>
    </source>
</evidence>
<comment type="caution">
    <text evidence="2">The sequence shown here is derived from an EMBL/GenBank/DDBJ whole genome shotgun (WGS) entry which is preliminary data.</text>
</comment>